<comment type="similarity">
    <text evidence="1">Belongs to the heat shock protein 90 family.</text>
</comment>
<dbReference type="GO" id="GO:0005524">
    <property type="term" value="F:ATP binding"/>
    <property type="evidence" value="ECO:0007669"/>
    <property type="project" value="InterPro"/>
</dbReference>
<organism evidence="4 5">
    <name type="scientific">Fasciolopsis buskii</name>
    <dbReference type="NCBI Taxonomy" id="27845"/>
    <lineage>
        <taxon>Eukaryota</taxon>
        <taxon>Metazoa</taxon>
        <taxon>Spiralia</taxon>
        <taxon>Lophotrochozoa</taxon>
        <taxon>Platyhelminthes</taxon>
        <taxon>Trematoda</taxon>
        <taxon>Digenea</taxon>
        <taxon>Plagiorchiida</taxon>
        <taxon>Echinostomata</taxon>
        <taxon>Echinostomatoidea</taxon>
        <taxon>Fasciolidae</taxon>
        <taxon>Fasciolopsis</taxon>
    </lineage>
</organism>
<dbReference type="Pfam" id="PF00183">
    <property type="entry name" value="HSP90"/>
    <property type="match status" value="1"/>
</dbReference>
<dbReference type="OrthoDB" id="6236056at2759"/>
<evidence type="ECO:0000256" key="3">
    <source>
        <dbReference type="SAM" id="MobiDB-lite"/>
    </source>
</evidence>
<name>A0A8E0S2V7_9TREM</name>
<dbReference type="EMBL" id="LUCM01003721">
    <property type="protein sequence ID" value="KAA0195416.1"/>
    <property type="molecule type" value="Genomic_DNA"/>
</dbReference>
<dbReference type="Gene3D" id="1.20.120.790">
    <property type="entry name" value="Heat shock protein 90, C-terminal domain"/>
    <property type="match status" value="1"/>
</dbReference>
<keyword evidence="2" id="KW-0143">Chaperone</keyword>
<dbReference type="InterPro" id="IPR037196">
    <property type="entry name" value="HSP90_C"/>
</dbReference>
<accession>A0A8E0S2V7</accession>
<proteinExistence type="inferred from homology"/>
<dbReference type="GO" id="GO:0016887">
    <property type="term" value="F:ATP hydrolysis activity"/>
    <property type="evidence" value="ECO:0007669"/>
    <property type="project" value="InterPro"/>
</dbReference>
<dbReference type="PANTHER" id="PTHR11528">
    <property type="entry name" value="HEAT SHOCK PROTEIN 90 FAMILY MEMBER"/>
    <property type="match status" value="1"/>
</dbReference>
<feature type="compositionally biased region" description="Acidic residues" evidence="3">
    <location>
        <begin position="112"/>
        <end position="122"/>
    </location>
</feature>
<comment type="caution">
    <text evidence="4">The sequence shown here is derived from an EMBL/GenBank/DDBJ whole genome shotgun (WGS) entry which is preliminary data.</text>
</comment>
<keyword evidence="5" id="KW-1185">Reference proteome</keyword>
<keyword evidence="4" id="KW-0346">Stress response</keyword>
<sequence>MERIMKAQALRDSSTMGYMAAKKHLELNPHHKIIKALKTLFEEDSSNKLTKDLVFLLYSTALLSSGFSLEDPKVHSVRIHKLIGLCLDIPPDEEAKTDAGDVPAPTAPLTEAGDDAGMEEVD</sequence>
<gene>
    <name evidence="4" type="ORF">FBUS_11300</name>
</gene>
<dbReference type="GO" id="GO:0051082">
    <property type="term" value="F:unfolded protein binding"/>
    <property type="evidence" value="ECO:0007669"/>
    <property type="project" value="InterPro"/>
</dbReference>
<dbReference type="AlphaFoldDB" id="A0A8E0S2V7"/>
<evidence type="ECO:0000313" key="5">
    <source>
        <dbReference type="Proteomes" id="UP000728185"/>
    </source>
</evidence>
<dbReference type="InterPro" id="IPR001404">
    <property type="entry name" value="Hsp90_fam"/>
</dbReference>
<feature type="region of interest" description="Disordered" evidence="3">
    <location>
        <begin position="94"/>
        <end position="122"/>
    </location>
</feature>
<evidence type="ECO:0000256" key="2">
    <source>
        <dbReference type="ARBA" id="ARBA00023186"/>
    </source>
</evidence>
<dbReference type="Proteomes" id="UP000728185">
    <property type="component" value="Unassembled WGS sequence"/>
</dbReference>
<evidence type="ECO:0000256" key="1">
    <source>
        <dbReference type="ARBA" id="ARBA00008239"/>
    </source>
</evidence>
<dbReference type="SUPFAM" id="SSF110942">
    <property type="entry name" value="HSP90 C-terminal domain"/>
    <property type="match status" value="1"/>
</dbReference>
<dbReference type="GO" id="GO:0140662">
    <property type="term" value="F:ATP-dependent protein folding chaperone"/>
    <property type="evidence" value="ECO:0007669"/>
    <property type="project" value="InterPro"/>
</dbReference>
<evidence type="ECO:0000313" key="4">
    <source>
        <dbReference type="EMBL" id="KAA0195416.1"/>
    </source>
</evidence>
<protein>
    <submittedName>
        <fullName evidence="4">Heat shock protein 90</fullName>
    </submittedName>
</protein>
<reference evidence="4" key="1">
    <citation type="submission" date="2019-05" db="EMBL/GenBank/DDBJ databases">
        <title>Annotation for the trematode Fasciolopsis buski.</title>
        <authorList>
            <person name="Choi Y.-J."/>
        </authorList>
    </citation>
    <scope>NUCLEOTIDE SEQUENCE</scope>
    <source>
        <strain evidence="4">HT</strain>
        <tissue evidence="4">Whole worm</tissue>
    </source>
</reference>